<proteinExistence type="predicted"/>
<feature type="region of interest" description="Disordered" evidence="1">
    <location>
        <begin position="1"/>
        <end position="44"/>
    </location>
</feature>
<gene>
    <name evidence="2" type="ORF">RIF29_28754</name>
</gene>
<comment type="caution">
    <text evidence="2">The sequence shown here is derived from an EMBL/GenBank/DDBJ whole genome shotgun (WGS) entry which is preliminary data.</text>
</comment>
<dbReference type="InterPro" id="IPR021109">
    <property type="entry name" value="Peptidase_aspartic_dom_sf"/>
</dbReference>
<evidence type="ECO:0000313" key="2">
    <source>
        <dbReference type="EMBL" id="KAK7255346.1"/>
    </source>
</evidence>
<name>A0AAN9EFM5_CROPI</name>
<evidence type="ECO:0000256" key="1">
    <source>
        <dbReference type="SAM" id="MobiDB-lite"/>
    </source>
</evidence>
<keyword evidence="3" id="KW-1185">Reference proteome</keyword>
<sequence length="192" mass="21204">MEFEVHENIEATSKANESTYSDESVGELSGDGSDSNYLASNREDEDRNFKMKNEVWESCEESEGKLADFEDRAYYHMMESLGVSKQYFYGRKQSGGYLDGGAPDGALGLGLGSISVPSLLAKAGLVPNSFSIYLNENESGRLFPVNGNLYVVLYVLAILLAWKAFVLDLLSKSILPSELIQSLLYIIEVIDI</sequence>
<protein>
    <submittedName>
        <fullName evidence="2">Uncharacterized protein</fullName>
    </submittedName>
</protein>
<dbReference type="Gene3D" id="2.40.70.10">
    <property type="entry name" value="Acid Proteases"/>
    <property type="match status" value="1"/>
</dbReference>
<dbReference type="Proteomes" id="UP001372338">
    <property type="component" value="Unassembled WGS sequence"/>
</dbReference>
<feature type="compositionally biased region" description="Polar residues" evidence="1">
    <location>
        <begin position="10"/>
        <end position="22"/>
    </location>
</feature>
<evidence type="ECO:0000313" key="3">
    <source>
        <dbReference type="Proteomes" id="UP001372338"/>
    </source>
</evidence>
<accession>A0AAN9EFM5</accession>
<dbReference type="EMBL" id="JAYWIO010000006">
    <property type="protein sequence ID" value="KAK7255346.1"/>
    <property type="molecule type" value="Genomic_DNA"/>
</dbReference>
<dbReference type="SUPFAM" id="SSF50630">
    <property type="entry name" value="Acid proteases"/>
    <property type="match status" value="1"/>
</dbReference>
<organism evidence="2 3">
    <name type="scientific">Crotalaria pallida</name>
    <name type="common">Smooth rattlebox</name>
    <name type="synonym">Crotalaria striata</name>
    <dbReference type="NCBI Taxonomy" id="3830"/>
    <lineage>
        <taxon>Eukaryota</taxon>
        <taxon>Viridiplantae</taxon>
        <taxon>Streptophyta</taxon>
        <taxon>Embryophyta</taxon>
        <taxon>Tracheophyta</taxon>
        <taxon>Spermatophyta</taxon>
        <taxon>Magnoliopsida</taxon>
        <taxon>eudicotyledons</taxon>
        <taxon>Gunneridae</taxon>
        <taxon>Pentapetalae</taxon>
        <taxon>rosids</taxon>
        <taxon>fabids</taxon>
        <taxon>Fabales</taxon>
        <taxon>Fabaceae</taxon>
        <taxon>Papilionoideae</taxon>
        <taxon>50 kb inversion clade</taxon>
        <taxon>genistoids sensu lato</taxon>
        <taxon>core genistoids</taxon>
        <taxon>Crotalarieae</taxon>
        <taxon>Crotalaria</taxon>
    </lineage>
</organism>
<dbReference type="AlphaFoldDB" id="A0AAN9EFM5"/>
<reference evidence="2 3" key="1">
    <citation type="submission" date="2024-01" db="EMBL/GenBank/DDBJ databases">
        <title>The genomes of 5 underutilized Papilionoideae crops provide insights into root nodulation and disease resistanc.</title>
        <authorList>
            <person name="Yuan L."/>
        </authorList>
    </citation>
    <scope>NUCLEOTIDE SEQUENCE [LARGE SCALE GENOMIC DNA]</scope>
    <source>
        <strain evidence="2">ZHUSHIDOU_FW_LH</strain>
        <tissue evidence="2">Leaf</tissue>
    </source>
</reference>